<keyword evidence="7" id="KW-1185">Reference proteome</keyword>
<dbReference type="Pfam" id="PF00668">
    <property type="entry name" value="Condensation"/>
    <property type="match status" value="1"/>
</dbReference>
<keyword evidence="4" id="KW-0597">Phosphoprotein</keyword>
<dbReference type="SUPFAM" id="SSF47336">
    <property type="entry name" value="ACP-like"/>
    <property type="match status" value="1"/>
</dbReference>
<gene>
    <name evidence="6" type="ORF">A4H97_31910</name>
</gene>
<dbReference type="OrthoDB" id="605930at2"/>
<dbReference type="Gene3D" id="1.10.1200.10">
    <property type="entry name" value="ACP-like"/>
    <property type="match status" value="1"/>
</dbReference>
<evidence type="ECO:0000256" key="1">
    <source>
        <dbReference type="ARBA" id="ARBA00001957"/>
    </source>
</evidence>
<keyword evidence="3" id="KW-0596">Phosphopantetheine</keyword>
<name>A0A1V9EIG7_9BACT</name>
<reference evidence="7" key="1">
    <citation type="submission" date="2016-04" db="EMBL/GenBank/DDBJ databases">
        <authorList>
            <person name="Chen L."/>
            <person name="Zhuang W."/>
            <person name="Wang G."/>
        </authorList>
    </citation>
    <scope>NUCLEOTIDE SEQUENCE [LARGE SCALE GENOMIC DNA]</scope>
    <source>
        <strain evidence="7">17621</strain>
    </source>
</reference>
<dbReference type="FunFam" id="3.40.50.12780:FF:000012">
    <property type="entry name" value="Non-ribosomal peptide synthetase"/>
    <property type="match status" value="1"/>
</dbReference>
<proteinExistence type="inferred from homology"/>
<dbReference type="InterPro" id="IPR000873">
    <property type="entry name" value="AMP-dep_synth/lig_dom"/>
</dbReference>
<dbReference type="STRING" id="354355.SAMN05660816_06465"/>
<dbReference type="GO" id="GO:0044550">
    <property type="term" value="P:secondary metabolite biosynthetic process"/>
    <property type="evidence" value="ECO:0007669"/>
    <property type="project" value="UniProtKB-ARBA"/>
</dbReference>
<dbReference type="Gene3D" id="3.30.559.10">
    <property type="entry name" value="Chloramphenicol acetyltransferase-like domain"/>
    <property type="match status" value="1"/>
</dbReference>
<dbReference type="Gene3D" id="3.30.300.30">
    <property type="match status" value="1"/>
</dbReference>
<dbReference type="Pfam" id="PF00550">
    <property type="entry name" value="PP-binding"/>
    <property type="match status" value="1"/>
</dbReference>
<sequence length="1099" mass="123112">MIADLFEKLKALNVTVRVVDGSLDVKAPKGTLNQELLATIKAHKDELISFIDTYKKTNGAGAQIPRADEQLSYPLSAAQRRLWVVSQTEQASIAYNMSGVYRFEGNLDQKALERSCYEVMRRHESLRTVFRENEAGEIRQFILPAAISQPRLVYHDLRQEKTPEEGLPRLLQADLNRPFKLDAMLVRLYLYRVQNDQWVFAYVVHHIISDGWSINILIREIISLYNTYVNGTVDPLPPLPIQYKDYVVWQQQLNEGEPAHKAWWLQQFEGELPVLQLPSDHIRPAVKTYNGAFYSKMMEASTTKALKVYCHKQRATLYMGLLATAYALCYRYTGQTDIIIGSPVAGRQHANLENQIGFYANTLALRAQFKDGDPFNEILQLVKELVAGAFEHQSYPFDELVEALQLQRDVSRNPLFDIQVLLQNADNNALQDLQGLAIGKYQGAARYIGAFDLVLNFVETGDTLDLRVIYNPDVYSVGNITQLTTHFEQLLAAAVRAPDLPVHQLQYLTEKDKHLLLHEFNDTAVEFNGPGNVIALFRKQVARIPDAIAVVFDNIRLTYRQLDDQSDLLAGYLREHCNIGKEELVGVLLDRSDKVMIAAYGILKAGGVYVPIDPEYPRARKEFIMQDTGIKILITKTDYIFDLEYYAGAVIALDVQLHDFKKTEVPSADSIAANQLAYVIYTSGSTGQPKGAMIEHGSLANSMQAMNAIYEIKQKEKFLQFYSLSFDVSVFEIFSAPVAGAEMHIIKEEDKKNPALLEAFLVNNNIDIAGLPTALLHQLRIDKLHTLQKLIVGGEPSNPDDVAAFVKKGTLFNAYGPTEAAICTCLFRINKGTLFTYRNIPIGKPIANDRIYILDKHDSLCGVGAVGEICIGGAGLARGYLNRPELTAEKFVADPFRPGERIYRTGDLGKWLPDGNLVFTGRKDEQVKIRGYRIELGEIETVLQAYEGVEAALVMVQADEAGAKELVAYVIGNKALQVQELRSWLLGYLPGYMVPAHFVQLAEWPLTTNGKIDKRNLPNPAGVALGGCSGYTAPRTEEERVLIAICEEVLKKQRIGIQDDFFVLGGDSIKSIQVVARLKQQGFSLPIQDVLLYPVLEEL</sequence>
<evidence type="ECO:0000259" key="5">
    <source>
        <dbReference type="PROSITE" id="PS50075"/>
    </source>
</evidence>
<protein>
    <recommendedName>
        <fullName evidence="5">Carrier domain-containing protein</fullName>
    </recommendedName>
</protein>
<evidence type="ECO:0000313" key="6">
    <source>
        <dbReference type="EMBL" id="OQP45851.1"/>
    </source>
</evidence>
<dbReference type="InterPro" id="IPR036736">
    <property type="entry name" value="ACP-like_sf"/>
</dbReference>
<comment type="caution">
    <text evidence="6">The sequence shown here is derived from an EMBL/GenBank/DDBJ whole genome shotgun (WGS) entry which is preliminary data.</text>
</comment>
<dbReference type="Gene3D" id="2.30.38.10">
    <property type="entry name" value="Luciferase, Domain 3"/>
    <property type="match status" value="1"/>
</dbReference>
<dbReference type="FunFam" id="1.10.1200.10:FF:000005">
    <property type="entry name" value="Nonribosomal peptide synthetase 1"/>
    <property type="match status" value="1"/>
</dbReference>
<dbReference type="InterPro" id="IPR045851">
    <property type="entry name" value="AMP-bd_C_sf"/>
</dbReference>
<dbReference type="InterPro" id="IPR001242">
    <property type="entry name" value="Condensation_dom"/>
</dbReference>
<dbReference type="GO" id="GO:0005737">
    <property type="term" value="C:cytoplasm"/>
    <property type="evidence" value="ECO:0007669"/>
    <property type="project" value="TreeGrafter"/>
</dbReference>
<dbReference type="InterPro" id="IPR010071">
    <property type="entry name" value="AA_adenyl_dom"/>
</dbReference>
<dbReference type="GO" id="GO:0031177">
    <property type="term" value="F:phosphopantetheine binding"/>
    <property type="evidence" value="ECO:0007669"/>
    <property type="project" value="TreeGrafter"/>
</dbReference>
<dbReference type="EMBL" id="LVXG01000027">
    <property type="protein sequence ID" value="OQP45851.1"/>
    <property type="molecule type" value="Genomic_DNA"/>
</dbReference>
<comment type="similarity">
    <text evidence="2">Belongs to the ATP-dependent AMP-binding enzyme family.</text>
</comment>
<evidence type="ECO:0000256" key="3">
    <source>
        <dbReference type="ARBA" id="ARBA00022450"/>
    </source>
</evidence>
<feature type="non-terminal residue" evidence="6">
    <location>
        <position position="1099"/>
    </location>
</feature>
<dbReference type="PROSITE" id="PS50075">
    <property type="entry name" value="CARRIER"/>
    <property type="match status" value="1"/>
</dbReference>
<evidence type="ECO:0000313" key="7">
    <source>
        <dbReference type="Proteomes" id="UP000192610"/>
    </source>
</evidence>
<dbReference type="SUPFAM" id="SSF56801">
    <property type="entry name" value="Acetyl-CoA synthetase-like"/>
    <property type="match status" value="1"/>
</dbReference>
<dbReference type="InterPro" id="IPR020845">
    <property type="entry name" value="AMP-binding_CS"/>
</dbReference>
<comment type="cofactor">
    <cofactor evidence="1">
        <name>pantetheine 4'-phosphate</name>
        <dbReference type="ChEBI" id="CHEBI:47942"/>
    </cofactor>
</comment>
<dbReference type="AlphaFoldDB" id="A0A1V9EIG7"/>
<dbReference type="RefSeq" id="WP_133053974.1">
    <property type="nucleotide sequence ID" value="NZ_LVXG01000027.1"/>
</dbReference>
<dbReference type="Pfam" id="PF13193">
    <property type="entry name" value="AMP-binding_C"/>
    <property type="match status" value="1"/>
</dbReference>
<dbReference type="FunFam" id="3.40.50.980:FF:000001">
    <property type="entry name" value="Non-ribosomal peptide synthetase"/>
    <property type="match status" value="1"/>
</dbReference>
<organism evidence="6 7">
    <name type="scientific">Niastella yeongjuensis</name>
    <dbReference type="NCBI Taxonomy" id="354355"/>
    <lineage>
        <taxon>Bacteria</taxon>
        <taxon>Pseudomonadati</taxon>
        <taxon>Bacteroidota</taxon>
        <taxon>Chitinophagia</taxon>
        <taxon>Chitinophagales</taxon>
        <taxon>Chitinophagaceae</taxon>
        <taxon>Niastella</taxon>
    </lineage>
</organism>
<dbReference type="Gene3D" id="3.30.559.30">
    <property type="entry name" value="Nonribosomal peptide synthetase, condensation domain"/>
    <property type="match status" value="1"/>
</dbReference>
<dbReference type="PANTHER" id="PTHR45527:SF1">
    <property type="entry name" value="FATTY ACID SYNTHASE"/>
    <property type="match status" value="1"/>
</dbReference>
<dbReference type="InterPro" id="IPR023213">
    <property type="entry name" value="CAT-like_dom_sf"/>
</dbReference>
<dbReference type="FunFam" id="3.30.300.30:FF:000010">
    <property type="entry name" value="Enterobactin synthetase component F"/>
    <property type="match status" value="1"/>
</dbReference>
<dbReference type="FunFam" id="2.30.38.10:FF:000001">
    <property type="entry name" value="Non-ribosomal peptide synthetase PvdI"/>
    <property type="match status" value="1"/>
</dbReference>
<dbReference type="GO" id="GO:0003824">
    <property type="term" value="F:catalytic activity"/>
    <property type="evidence" value="ECO:0007669"/>
    <property type="project" value="InterPro"/>
</dbReference>
<dbReference type="Pfam" id="PF00501">
    <property type="entry name" value="AMP-binding"/>
    <property type="match status" value="1"/>
</dbReference>
<evidence type="ECO:0000256" key="2">
    <source>
        <dbReference type="ARBA" id="ARBA00006432"/>
    </source>
</evidence>
<accession>A0A1V9EIG7</accession>
<dbReference type="InterPro" id="IPR041464">
    <property type="entry name" value="TubC_N"/>
</dbReference>
<dbReference type="InterPro" id="IPR044894">
    <property type="entry name" value="TubC_N_sf"/>
</dbReference>
<dbReference type="InterPro" id="IPR025110">
    <property type="entry name" value="AMP-bd_C"/>
</dbReference>
<dbReference type="Gene3D" id="1.10.10.1830">
    <property type="entry name" value="Non-ribosomal peptide synthase, adenylation domain"/>
    <property type="match status" value="1"/>
</dbReference>
<dbReference type="InterPro" id="IPR009081">
    <property type="entry name" value="PP-bd_ACP"/>
</dbReference>
<dbReference type="CDD" id="cd19531">
    <property type="entry name" value="LCL_NRPS-like"/>
    <property type="match status" value="1"/>
</dbReference>
<dbReference type="PROSITE" id="PS00455">
    <property type="entry name" value="AMP_BINDING"/>
    <property type="match status" value="1"/>
</dbReference>
<feature type="domain" description="Carrier" evidence="5">
    <location>
        <begin position="1033"/>
        <end position="1099"/>
    </location>
</feature>
<dbReference type="PANTHER" id="PTHR45527">
    <property type="entry name" value="NONRIBOSOMAL PEPTIDE SYNTHETASE"/>
    <property type="match status" value="1"/>
</dbReference>
<evidence type="ECO:0000256" key="4">
    <source>
        <dbReference type="ARBA" id="ARBA00022553"/>
    </source>
</evidence>
<dbReference type="SUPFAM" id="SSF52777">
    <property type="entry name" value="CoA-dependent acyltransferases"/>
    <property type="match status" value="2"/>
</dbReference>
<dbReference type="NCBIfam" id="TIGR01733">
    <property type="entry name" value="AA-adenyl-dom"/>
    <property type="match status" value="1"/>
</dbReference>
<dbReference type="Pfam" id="PF18563">
    <property type="entry name" value="TubC_N"/>
    <property type="match status" value="1"/>
</dbReference>
<dbReference type="Proteomes" id="UP000192610">
    <property type="component" value="Unassembled WGS sequence"/>
</dbReference>
<dbReference type="CDD" id="cd05930">
    <property type="entry name" value="A_NRPS"/>
    <property type="match status" value="1"/>
</dbReference>
<dbReference type="Gene3D" id="3.40.50.980">
    <property type="match status" value="2"/>
</dbReference>
<dbReference type="GO" id="GO:0043041">
    <property type="term" value="P:amino acid activation for nonribosomal peptide biosynthetic process"/>
    <property type="evidence" value="ECO:0007669"/>
    <property type="project" value="TreeGrafter"/>
</dbReference>